<name>A0A8J6PKD3_9FIRM</name>
<dbReference type="Proteomes" id="UP000632659">
    <property type="component" value="Unassembled WGS sequence"/>
</dbReference>
<comment type="caution">
    <text evidence="2">The sequence shown here is derived from an EMBL/GenBank/DDBJ whole genome shotgun (WGS) entry which is preliminary data.</text>
</comment>
<dbReference type="AlphaFoldDB" id="A0A8J6PKD3"/>
<sequence>MIENQQFLYDVAENYLSLDSGQEYWDDLHCSILEELGFRKNQIKRRRNARKIQYTEVEINGFTAYLTNLRIKEDSLPKGIYAYELRYGSNGLKEPVQASHSVLVNYFGTVLTHEPLSLNEDGFLEIDPKTDWKYLETGAHKFEEIIENEMGGTNG</sequence>
<evidence type="ECO:0000313" key="3">
    <source>
        <dbReference type="Proteomes" id="UP000632659"/>
    </source>
</evidence>
<evidence type="ECO:0000313" key="2">
    <source>
        <dbReference type="EMBL" id="MBC8611375.1"/>
    </source>
</evidence>
<proteinExistence type="predicted"/>
<keyword evidence="3" id="KW-1185">Reference proteome</keyword>
<evidence type="ECO:0000259" key="1">
    <source>
        <dbReference type="Pfam" id="PF18843"/>
    </source>
</evidence>
<feature type="domain" description="Large polyvalent protein associated" evidence="1">
    <location>
        <begin position="51"/>
        <end position="146"/>
    </location>
</feature>
<dbReference type="InterPro" id="IPR040809">
    <property type="entry name" value="LPD28"/>
</dbReference>
<organism evidence="2 3">
    <name type="scientific">Massiliimalia timonensis</name>
    <dbReference type="NCBI Taxonomy" id="1987501"/>
    <lineage>
        <taxon>Bacteria</taxon>
        <taxon>Bacillati</taxon>
        <taxon>Bacillota</taxon>
        <taxon>Clostridia</taxon>
        <taxon>Eubacteriales</taxon>
        <taxon>Oscillospiraceae</taxon>
        <taxon>Massiliimalia</taxon>
    </lineage>
</organism>
<reference evidence="2" key="1">
    <citation type="submission" date="2020-08" db="EMBL/GenBank/DDBJ databases">
        <title>Genome public.</title>
        <authorList>
            <person name="Liu C."/>
            <person name="Sun Q."/>
        </authorList>
    </citation>
    <scope>NUCLEOTIDE SEQUENCE</scope>
    <source>
        <strain evidence="2">NSJ-15</strain>
    </source>
</reference>
<accession>A0A8J6PKD3</accession>
<protein>
    <recommendedName>
        <fullName evidence="1">Large polyvalent protein associated domain-containing protein</fullName>
    </recommendedName>
</protein>
<gene>
    <name evidence="2" type="ORF">H8702_09710</name>
</gene>
<dbReference type="EMBL" id="JACRTL010000005">
    <property type="protein sequence ID" value="MBC8611375.1"/>
    <property type="molecule type" value="Genomic_DNA"/>
</dbReference>
<dbReference type="RefSeq" id="WP_187536599.1">
    <property type="nucleotide sequence ID" value="NZ_JACRTL010000005.1"/>
</dbReference>
<dbReference type="Pfam" id="PF18843">
    <property type="entry name" value="LPD28"/>
    <property type="match status" value="1"/>
</dbReference>